<dbReference type="EMBL" id="NKUJ01000213">
    <property type="protein sequence ID" value="RMJ10166.1"/>
    <property type="molecule type" value="Genomic_DNA"/>
</dbReference>
<sequence length="95" mass="10391">MYLASGGAGDPNAEGRGTCRTYRQHVKLRHGWSCRSSPAKFLAMAPTIGDSTTAPGNPGNSVLMDSWKYLVTPIVMHVGFNRPLTSLYTHRICRP</sequence>
<organism evidence="1 2">
    <name type="scientific">Fusarium kuroshium</name>
    <dbReference type="NCBI Taxonomy" id="2010991"/>
    <lineage>
        <taxon>Eukaryota</taxon>
        <taxon>Fungi</taxon>
        <taxon>Dikarya</taxon>
        <taxon>Ascomycota</taxon>
        <taxon>Pezizomycotina</taxon>
        <taxon>Sordariomycetes</taxon>
        <taxon>Hypocreomycetidae</taxon>
        <taxon>Hypocreales</taxon>
        <taxon>Nectriaceae</taxon>
        <taxon>Fusarium</taxon>
        <taxon>Fusarium solani species complex</taxon>
    </lineage>
</organism>
<dbReference type="Proteomes" id="UP000277212">
    <property type="component" value="Unassembled WGS sequence"/>
</dbReference>
<evidence type="ECO:0000313" key="2">
    <source>
        <dbReference type="Proteomes" id="UP000277212"/>
    </source>
</evidence>
<comment type="caution">
    <text evidence="1">The sequence shown here is derived from an EMBL/GenBank/DDBJ whole genome shotgun (WGS) entry which is preliminary data.</text>
</comment>
<evidence type="ECO:0000313" key="1">
    <source>
        <dbReference type="EMBL" id="RMJ10166.1"/>
    </source>
</evidence>
<protein>
    <submittedName>
        <fullName evidence="1">Uncharacterized protein</fullName>
    </submittedName>
</protein>
<dbReference type="AlphaFoldDB" id="A0A3M2RXX6"/>
<accession>A0A3M2RXX6</accession>
<keyword evidence="2" id="KW-1185">Reference proteome</keyword>
<name>A0A3M2RXX6_9HYPO</name>
<reference evidence="1 2" key="1">
    <citation type="submission" date="2017-06" db="EMBL/GenBank/DDBJ databases">
        <title>Comparative genomic analysis of Ambrosia Fusariam Clade fungi.</title>
        <authorList>
            <person name="Stajich J.E."/>
            <person name="Carrillo J."/>
            <person name="Kijimoto T."/>
            <person name="Eskalen A."/>
            <person name="O'Donnell K."/>
            <person name="Kasson M."/>
        </authorList>
    </citation>
    <scope>NUCLEOTIDE SEQUENCE [LARGE SCALE GENOMIC DNA]</scope>
    <source>
        <strain evidence="1">UCR3666</strain>
    </source>
</reference>
<proteinExistence type="predicted"/>
<gene>
    <name evidence="1" type="ORF">CDV36_010204</name>
</gene>